<dbReference type="GO" id="GO:0005886">
    <property type="term" value="C:plasma membrane"/>
    <property type="evidence" value="ECO:0007669"/>
    <property type="project" value="UniProtKB-SubCell"/>
</dbReference>
<dbReference type="SUPFAM" id="SSF52540">
    <property type="entry name" value="P-loop containing nucleoside triphosphate hydrolases"/>
    <property type="match status" value="1"/>
</dbReference>
<comment type="subcellular location">
    <subcellularLocation>
        <location evidence="1">Cell membrane</location>
        <topology evidence="1">Peripheral membrane protein</topology>
    </subcellularLocation>
</comment>
<sequence length="256" mass="28154">MEIKQVTFSYDRKVELLKSVSGEIAEGKITTIIGPNGCGKSTLLGIMSQNYAPQSGQVLLDGKLLNSYKPKELAKKLAVVHQHNEAPSDITVEKLVGFGRLPYKGLFVPFGEEDETAVDRALARTNLLDKRKSTIVQLSGGERQRVWIAMALAQNTPVLFLDEPTTYLDIYYQIELLQLIKDLNVTHGLTIVMVLHDINQAIRYSDNIIAMKNGEIVLAGAPGDVITERTVKAIYGVNVIVRNSADTGMYLVPVGI</sequence>
<organism evidence="11 12">
    <name type="scientific">Paenibacillus piri</name>
    <dbReference type="NCBI Taxonomy" id="2547395"/>
    <lineage>
        <taxon>Bacteria</taxon>
        <taxon>Bacillati</taxon>
        <taxon>Bacillota</taxon>
        <taxon>Bacilli</taxon>
        <taxon>Bacillales</taxon>
        <taxon>Paenibacillaceae</taxon>
        <taxon>Paenibacillus</taxon>
    </lineage>
</organism>
<keyword evidence="5" id="KW-0547">Nucleotide-binding</keyword>
<dbReference type="SMART" id="SM00382">
    <property type="entry name" value="AAA"/>
    <property type="match status" value="1"/>
</dbReference>
<keyword evidence="6 11" id="KW-0067">ATP-binding</keyword>
<evidence type="ECO:0000256" key="6">
    <source>
        <dbReference type="ARBA" id="ARBA00022840"/>
    </source>
</evidence>
<evidence type="ECO:0000256" key="3">
    <source>
        <dbReference type="ARBA" id="ARBA00022475"/>
    </source>
</evidence>
<evidence type="ECO:0000256" key="9">
    <source>
        <dbReference type="ARBA" id="ARBA00023136"/>
    </source>
</evidence>
<keyword evidence="7" id="KW-0408">Iron</keyword>
<dbReference type="RefSeq" id="WP_133235895.1">
    <property type="nucleotide sequence ID" value="NZ_SMRT01000025.1"/>
</dbReference>
<dbReference type="InterPro" id="IPR003593">
    <property type="entry name" value="AAA+_ATPase"/>
</dbReference>
<dbReference type="GO" id="GO:0016887">
    <property type="term" value="F:ATP hydrolysis activity"/>
    <property type="evidence" value="ECO:0007669"/>
    <property type="project" value="InterPro"/>
</dbReference>
<dbReference type="Pfam" id="PF00005">
    <property type="entry name" value="ABC_tran"/>
    <property type="match status" value="1"/>
</dbReference>
<evidence type="ECO:0000256" key="2">
    <source>
        <dbReference type="ARBA" id="ARBA00022448"/>
    </source>
</evidence>
<dbReference type="PANTHER" id="PTHR42771">
    <property type="entry name" value="IRON(3+)-HYDROXAMATE IMPORT ATP-BINDING PROTEIN FHUC"/>
    <property type="match status" value="1"/>
</dbReference>
<keyword evidence="3" id="KW-1003">Cell membrane</keyword>
<evidence type="ECO:0000313" key="12">
    <source>
        <dbReference type="Proteomes" id="UP000295636"/>
    </source>
</evidence>
<dbReference type="InterPro" id="IPR027417">
    <property type="entry name" value="P-loop_NTPase"/>
</dbReference>
<proteinExistence type="predicted"/>
<dbReference type="EMBL" id="SMRT01000025">
    <property type="protein sequence ID" value="TDF91728.1"/>
    <property type="molecule type" value="Genomic_DNA"/>
</dbReference>
<reference evidence="11 12" key="1">
    <citation type="submission" date="2019-03" db="EMBL/GenBank/DDBJ databases">
        <title>This is whole genome sequence of Paenibacillus sp MS74 strain.</title>
        <authorList>
            <person name="Trinh H.N."/>
        </authorList>
    </citation>
    <scope>NUCLEOTIDE SEQUENCE [LARGE SCALE GENOMIC DNA]</scope>
    <source>
        <strain evidence="11 12">MS74</strain>
    </source>
</reference>
<gene>
    <name evidence="11" type="ORF">E1757_31865</name>
</gene>
<name>A0A4R5KB56_9BACL</name>
<evidence type="ECO:0000256" key="4">
    <source>
        <dbReference type="ARBA" id="ARBA00022496"/>
    </source>
</evidence>
<dbReference type="PROSITE" id="PS00211">
    <property type="entry name" value="ABC_TRANSPORTER_1"/>
    <property type="match status" value="1"/>
</dbReference>
<dbReference type="InterPro" id="IPR051535">
    <property type="entry name" value="Siderophore_ABC-ATPase"/>
</dbReference>
<protein>
    <submittedName>
        <fullName evidence="11">ABC transporter ATP-binding protein</fullName>
    </submittedName>
</protein>
<dbReference type="OrthoDB" id="9787851at2"/>
<dbReference type="FunFam" id="3.40.50.300:FF:000134">
    <property type="entry name" value="Iron-enterobactin ABC transporter ATP-binding protein"/>
    <property type="match status" value="1"/>
</dbReference>
<keyword evidence="4" id="KW-0410">Iron transport</keyword>
<dbReference type="GO" id="GO:0005524">
    <property type="term" value="F:ATP binding"/>
    <property type="evidence" value="ECO:0007669"/>
    <property type="project" value="UniProtKB-KW"/>
</dbReference>
<evidence type="ECO:0000256" key="7">
    <source>
        <dbReference type="ARBA" id="ARBA00023004"/>
    </source>
</evidence>
<dbReference type="GO" id="GO:0006826">
    <property type="term" value="P:iron ion transport"/>
    <property type="evidence" value="ECO:0007669"/>
    <property type="project" value="UniProtKB-KW"/>
</dbReference>
<comment type="caution">
    <text evidence="11">The sequence shown here is derived from an EMBL/GenBank/DDBJ whole genome shotgun (WGS) entry which is preliminary data.</text>
</comment>
<evidence type="ECO:0000256" key="5">
    <source>
        <dbReference type="ARBA" id="ARBA00022741"/>
    </source>
</evidence>
<dbReference type="CDD" id="cd03214">
    <property type="entry name" value="ABC_Iron-Siderophores_B12_Hemin"/>
    <property type="match status" value="1"/>
</dbReference>
<dbReference type="Gene3D" id="3.40.50.300">
    <property type="entry name" value="P-loop containing nucleotide triphosphate hydrolases"/>
    <property type="match status" value="1"/>
</dbReference>
<feature type="domain" description="ABC transporter" evidence="10">
    <location>
        <begin position="1"/>
        <end position="238"/>
    </location>
</feature>
<dbReference type="InterPro" id="IPR003439">
    <property type="entry name" value="ABC_transporter-like_ATP-bd"/>
</dbReference>
<accession>A0A4R5KB56</accession>
<dbReference type="AlphaFoldDB" id="A0A4R5KB56"/>
<dbReference type="PANTHER" id="PTHR42771:SF10">
    <property type="entry name" value="FERRICHROME TRANSPORT ATP-BINDING PROTEIN FHUC"/>
    <property type="match status" value="1"/>
</dbReference>
<keyword evidence="9" id="KW-0472">Membrane</keyword>
<evidence type="ECO:0000313" key="11">
    <source>
        <dbReference type="EMBL" id="TDF91728.1"/>
    </source>
</evidence>
<dbReference type="PROSITE" id="PS50893">
    <property type="entry name" value="ABC_TRANSPORTER_2"/>
    <property type="match status" value="1"/>
</dbReference>
<dbReference type="Proteomes" id="UP000295636">
    <property type="component" value="Unassembled WGS sequence"/>
</dbReference>
<keyword evidence="2" id="KW-0813">Transport</keyword>
<keyword evidence="8" id="KW-0406">Ion transport</keyword>
<dbReference type="InterPro" id="IPR017871">
    <property type="entry name" value="ABC_transporter-like_CS"/>
</dbReference>
<evidence type="ECO:0000259" key="10">
    <source>
        <dbReference type="PROSITE" id="PS50893"/>
    </source>
</evidence>
<keyword evidence="12" id="KW-1185">Reference proteome</keyword>
<evidence type="ECO:0000256" key="8">
    <source>
        <dbReference type="ARBA" id="ARBA00023065"/>
    </source>
</evidence>
<evidence type="ECO:0000256" key="1">
    <source>
        <dbReference type="ARBA" id="ARBA00004202"/>
    </source>
</evidence>